<dbReference type="CDD" id="cd01335">
    <property type="entry name" value="Radical_SAM"/>
    <property type="match status" value="1"/>
</dbReference>
<accession>A0A9D9NE96</accession>
<dbReference type="SFLD" id="SFLDS00029">
    <property type="entry name" value="Radical_SAM"/>
    <property type="match status" value="1"/>
</dbReference>
<feature type="domain" description="Radical SAM core" evidence="11">
    <location>
        <begin position="152"/>
        <end position="386"/>
    </location>
</feature>
<dbReference type="InterPro" id="IPR006638">
    <property type="entry name" value="Elp3/MiaA/NifB-like_rSAM"/>
</dbReference>
<dbReference type="NCBIfam" id="TIGR01579">
    <property type="entry name" value="MiaB-like-C"/>
    <property type="match status" value="1"/>
</dbReference>
<dbReference type="PANTHER" id="PTHR11918:SF45">
    <property type="entry name" value="THREONYLCARBAMOYLADENOSINE TRNA METHYLTHIOTRANSFERASE"/>
    <property type="match status" value="1"/>
</dbReference>
<dbReference type="GO" id="GO:0035598">
    <property type="term" value="F:tRNA (N(6)-L-threonylcarbamoyladenosine(37)-C(2))-methylthiotransferase activity"/>
    <property type="evidence" value="ECO:0007669"/>
    <property type="project" value="TreeGrafter"/>
</dbReference>
<dbReference type="Pfam" id="PF04055">
    <property type="entry name" value="Radical_SAM"/>
    <property type="match status" value="1"/>
</dbReference>
<dbReference type="Gene3D" id="3.80.30.20">
    <property type="entry name" value="tm_1862 like domain"/>
    <property type="match status" value="1"/>
</dbReference>
<dbReference type="InterPro" id="IPR058240">
    <property type="entry name" value="rSAM_sf"/>
</dbReference>
<keyword evidence="6" id="KW-0819">tRNA processing</keyword>
<dbReference type="SMART" id="SM00729">
    <property type="entry name" value="Elp3"/>
    <property type="match status" value="1"/>
</dbReference>
<dbReference type="Proteomes" id="UP000823603">
    <property type="component" value="Unassembled WGS sequence"/>
</dbReference>
<keyword evidence="7" id="KW-0479">Metal-binding</keyword>
<dbReference type="NCBIfam" id="TIGR00089">
    <property type="entry name" value="MiaB/RimO family radical SAM methylthiotransferase"/>
    <property type="match status" value="1"/>
</dbReference>
<dbReference type="Pfam" id="PF00919">
    <property type="entry name" value="UPF0004"/>
    <property type="match status" value="1"/>
</dbReference>
<dbReference type="InterPro" id="IPR007197">
    <property type="entry name" value="rSAM"/>
</dbReference>
<dbReference type="InterPro" id="IPR023404">
    <property type="entry name" value="rSAM_horseshoe"/>
</dbReference>
<evidence type="ECO:0000256" key="7">
    <source>
        <dbReference type="ARBA" id="ARBA00022723"/>
    </source>
</evidence>
<dbReference type="InterPro" id="IPR013848">
    <property type="entry name" value="Methylthiotransferase_N"/>
</dbReference>
<keyword evidence="9" id="KW-0411">Iron-sulfur</keyword>
<evidence type="ECO:0000256" key="1">
    <source>
        <dbReference type="ARBA" id="ARBA00001966"/>
    </source>
</evidence>
<evidence type="ECO:0000259" key="10">
    <source>
        <dbReference type="PROSITE" id="PS51449"/>
    </source>
</evidence>
<feature type="domain" description="MTTase N-terminal" evidence="10">
    <location>
        <begin position="5"/>
        <end position="118"/>
    </location>
</feature>
<dbReference type="SFLD" id="SFLDG01082">
    <property type="entry name" value="B12-binding_domain_containing"/>
    <property type="match status" value="1"/>
</dbReference>
<dbReference type="PANTHER" id="PTHR11918">
    <property type="entry name" value="RADICAL SAM PROTEINS"/>
    <property type="match status" value="1"/>
</dbReference>
<dbReference type="Gene3D" id="3.40.50.12160">
    <property type="entry name" value="Methylthiotransferase, N-terminal domain"/>
    <property type="match status" value="1"/>
</dbReference>
<keyword evidence="8" id="KW-0408">Iron</keyword>
<evidence type="ECO:0000256" key="6">
    <source>
        <dbReference type="ARBA" id="ARBA00022694"/>
    </source>
</evidence>
<evidence type="ECO:0000256" key="9">
    <source>
        <dbReference type="ARBA" id="ARBA00023014"/>
    </source>
</evidence>
<evidence type="ECO:0000256" key="2">
    <source>
        <dbReference type="ARBA" id="ARBA00022485"/>
    </source>
</evidence>
<organism evidence="12 13">
    <name type="scientific">Candidatus Cryptobacteroides faecavium</name>
    <dbReference type="NCBI Taxonomy" id="2840762"/>
    <lineage>
        <taxon>Bacteria</taxon>
        <taxon>Pseudomonadati</taxon>
        <taxon>Bacteroidota</taxon>
        <taxon>Bacteroidia</taxon>
        <taxon>Bacteroidales</taxon>
        <taxon>Candidatus Cryptobacteroides</taxon>
    </lineage>
</organism>
<dbReference type="AlphaFoldDB" id="A0A9D9NE96"/>
<gene>
    <name evidence="12" type="primary">mtaB</name>
    <name evidence="12" type="ORF">IAB82_00785</name>
</gene>
<dbReference type="PROSITE" id="PS51918">
    <property type="entry name" value="RADICAL_SAM"/>
    <property type="match status" value="1"/>
</dbReference>
<keyword evidence="3" id="KW-0963">Cytoplasm</keyword>
<evidence type="ECO:0000256" key="8">
    <source>
        <dbReference type="ARBA" id="ARBA00023004"/>
    </source>
</evidence>
<name>A0A9D9NE96_9BACT</name>
<comment type="cofactor">
    <cofactor evidence="1">
        <name>[4Fe-4S] cluster</name>
        <dbReference type="ChEBI" id="CHEBI:49883"/>
    </cofactor>
</comment>
<dbReference type="SUPFAM" id="SSF102114">
    <property type="entry name" value="Radical SAM enzymes"/>
    <property type="match status" value="1"/>
</dbReference>
<dbReference type="InterPro" id="IPR038135">
    <property type="entry name" value="Methylthiotransferase_N_sf"/>
</dbReference>
<protein>
    <submittedName>
        <fullName evidence="12">tRNA (N(6)-L-threonylcarbamoyladenosine(37)-C(2))-methylthiotransferase MtaB</fullName>
    </submittedName>
</protein>
<dbReference type="InterPro" id="IPR005839">
    <property type="entry name" value="Methylthiotransferase"/>
</dbReference>
<evidence type="ECO:0000259" key="11">
    <source>
        <dbReference type="PROSITE" id="PS51918"/>
    </source>
</evidence>
<dbReference type="SFLD" id="SFLDG01061">
    <property type="entry name" value="methylthiotransferase"/>
    <property type="match status" value="1"/>
</dbReference>
<reference evidence="12" key="1">
    <citation type="submission" date="2020-10" db="EMBL/GenBank/DDBJ databases">
        <authorList>
            <person name="Gilroy R."/>
        </authorList>
    </citation>
    <scope>NUCLEOTIDE SEQUENCE</scope>
    <source>
        <strain evidence="12">B2-22910</strain>
    </source>
</reference>
<keyword evidence="5" id="KW-0949">S-adenosyl-L-methionine</keyword>
<keyword evidence="4" id="KW-0808">Transferase</keyword>
<comment type="caution">
    <text evidence="12">The sequence shown here is derived from an EMBL/GenBank/DDBJ whole genome shotgun (WGS) entry which is preliminary data.</text>
</comment>
<dbReference type="EMBL" id="JADIMB010000005">
    <property type="protein sequence ID" value="MBO8470313.1"/>
    <property type="molecule type" value="Genomic_DNA"/>
</dbReference>
<dbReference type="InterPro" id="IPR006467">
    <property type="entry name" value="MiaB-like_bact"/>
</dbReference>
<evidence type="ECO:0000256" key="5">
    <source>
        <dbReference type="ARBA" id="ARBA00022691"/>
    </source>
</evidence>
<dbReference type="GO" id="GO:0051539">
    <property type="term" value="F:4 iron, 4 sulfur cluster binding"/>
    <property type="evidence" value="ECO:0007669"/>
    <property type="project" value="UniProtKB-KW"/>
</dbReference>
<sequence>MTGKKKIAFVTLGCKLNYAETSTYERGFTDAGLEVVQWNDKADLYLVNTCTVTEHSDKKCRNIIRKLHRVSPDAEIVVTGCYAELKKTEIEKIEGVRFVFGAGEKKAVVPTVLHHIAGEDAEEGLPVQDIGPEMQESDCGRGASSFLPAYSSGERTRSFLKVQDGCDYFCAYCTVPFARGRSRNIPIIDLVAQAREIAADGIKEIVLTGVNTGDFGRTTGEKFLDLLKALDGVDGIERYRISSIEPNLLTEEIVDWIASGTKFLPHFHIPLQAGSDTILKAMGRRYDTASFEQKINYIRKKMERPGAPHVFFGIDVIAGFPGETDVLFQETYDFLKDRIRPAFIHIFPYSRRKGTKADMMKGQVRDSVKTERVKKLEGLCGILHAEFLEQNRGIHEKVLFESSDKDGKMYGYTGNYIRIERPYDPTLVGKIADIII</sequence>
<evidence type="ECO:0000313" key="13">
    <source>
        <dbReference type="Proteomes" id="UP000823603"/>
    </source>
</evidence>
<dbReference type="PROSITE" id="PS51449">
    <property type="entry name" value="MTTASE_N"/>
    <property type="match status" value="1"/>
</dbReference>
<dbReference type="PROSITE" id="PS01278">
    <property type="entry name" value="MTTASE_RADICAL"/>
    <property type="match status" value="1"/>
</dbReference>
<proteinExistence type="predicted"/>
<dbReference type="FunFam" id="3.40.50.12160:FF:000004">
    <property type="entry name" value="Threonylcarbamoyladenosine tRNA methylthiotransferase MtaB"/>
    <property type="match status" value="1"/>
</dbReference>
<evidence type="ECO:0000256" key="3">
    <source>
        <dbReference type="ARBA" id="ARBA00022490"/>
    </source>
</evidence>
<evidence type="ECO:0000256" key="4">
    <source>
        <dbReference type="ARBA" id="ARBA00022679"/>
    </source>
</evidence>
<dbReference type="InterPro" id="IPR020612">
    <property type="entry name" value="Methylthiotransferase_CS"/>
</dbReference>
<reference evidence="12" key="2">
    <citation type="journal article" date="2021" name="PeerJ">
        <title>Extensive microbial diversity within the chicken gut microbiome revealed by metagenomics and culture.</title>
        <authorList>
            <person name="Gilroy R."/>
            <person name="Ravi A."/>
            <person name="Getino M."/>
            <person name="Pursley I."/>
            <person name="Horton D.L."/>
            <person name="Alikhan N.F."/>
            <person name="Baker D."/>
            <person name="Gharbi K."/>
            <person name="Hall N."/>
            <person name="Watson M."/>
            <person name="Adriaenssens E.M."/>
            <person name="Foster-Nyarko E."/>
            <person name="Jarju S."/>
            <person name="Secka A."/>
            <person name="Antonio M."/>
            <person name="Oren A."/>
            <person name="Chaudhuri R.R."/>
            <person name="La Ragione R."/>
            <person name="Hildebrand F."/>
            <person name="Pallen M.J."/>
        </authorList>
    </citation>
    <scope>NUCLEOTIDE SEQUENCE</scope>
    <source>
        <strain evidence="12">B2-22910</strain>
    </source>
</reference>
<dbReference type="GO" id="GO:0046872">
    <property type="term" value="F:metal ion binding"/>
    <property type="evidence" value="ECO:0007669"/>
    <property type="project" value="UniProtKB-KW"/>
</dbReference>
<keyword evidence="2" id="KW-0004">4Fe-4S</keyword>
<evidence type="ECO:0000313" key="12">
    <source>
        <dbReference type="EMBL" id="MBO8470313.1"/>
    </source>
</evidence>